<dbReference type="SUPFAM" id="SSF101790">
    <property type="entry name" value="Aminomethyltransferase beta-barrel domain"/>
    <property type="match status" value="1"/>
</dbReference>
<accession>A0A2A2FKK8</accession>
<dbReference type="EMBL" id="NSKC01000001">
    <property type="protein sequence ID" value="PAU85207.1"/>
    <property type="molecule type" value="Genomic_DNA"/>
</dbReference>
<protein>
    <submittedName>
        <fullName evidence="6">Glycine cleavage system protein T</fullName>
    </submittedName>
</protein>
<dbReference type="InterPro" id="IPR027266">
    <property type="entry name" value="TrmE/GcvT-like"/>
</dbReference>
<feature type="domain" description="GCVT N-terminal" evidence="4">
    <location>
        <begin position="6"/>
        <end position="253"/>
    </location>
</feature>
<evidence type="ECO:0000313" key="6">
    <source>
        <dbReference type="EMBL" id="PAU85207.1"/>
    </source>
</evidence>
<dbReference type="AlphaFoldDB" id="A0A2A2FKK8"/>
<feature type="region of interest" description="Disordered" evidence="3">
    <location>
        <begin position="355"/>
        <end position="386"/>
    </location>
</feature>
<sequence>MTLVSDTHGAHGAVYRDRGGRQVVDHYRKPERVGKAVRNVVGAIEMGYGVLAVTGEDRVEFVDNAVSNRVPDEDGQGVYALLLDPQGGIETDMYVYNADERLLVFLPPERAEAVAEDWASKVFIQDVAIDDISEELGVFGVHGPKSTEKIASVLGGPGAPEKPLSFVRGSMVDAGVTVIATDAPLGEEGYEVVCAAEDAEEVLDTLLNRGLNAAPFGYRTWDALSLEAGTPLFEYELEGTVPNVLGLRNALDFEKGCYVGQEVVSRVENQGRPSRRLVGLDLGGLADATADIDGDANPEGYDEVLPAPGAAVFDGDEAVGEVTRAAVGPAAGDPIALALVRFDADLADPTVRVDGEEVPATRADLPFPSVRGSAQSARLPTYPSDE</sequence>
<name>A0A2A2FKK8_9EURY</name>
<evidence type="ECO:0000256" key="3">
    <source>
        <dbReference type="SAM" id="MobiDB-lite"/>
    </source>
</evidence>
<dbReference type="NCBIfam" id="TIGR03317">
    <property type="entry name" value="ygfZ_signature"/>
    <property type="match status" value="1"/>
</dbReference>
<dbReference type="Gene3D" id="3.30.1360.120">
    <property type="entry name" value="Probable tRNA modification gtpase trme, domain 1"/>
    <property type="match status" value="1"/>
</dbReference>
<dbReference type="RefSeq" id="WP_095635329.1">
    <property type="nucleotide sequence ID" value="NZ_NSKC01000001.1"/>
</dbReference>
<feature type="binding site" evidence="2">
    <location>
        <position position="191"/>
    </location>
    <ligand>
        <name>substrate</name>
    </ligand>
</feature>
<dbReference type="InterPro" id="IPR028896">
    <property type="entry name" value="GcvT/YgfZ/DmdA"/>
</dbReference>
<evidence type="ECO:0000256" key="1">
    <source>
        <dbReference type="ARBA" id="ARBA00022946"/>
    </source>
</evidence>
<keyword evidence="7" id="KW-1185">Reference proteome</keyword>
<dbReference type="PIRSF" id="PIRSF006487">
    <property type="entry name" value="GcvT"/>
    <property type="match status" value="1"/>
</dbReference>
<keyword evidence="1" id="KW-0809">Transit peptide</keyword>
<dbReference type="PANTHER" id="PTHR43757">
    <property type="entry name" value="AMINOMETHYLTRANSFERASE"/>
    <property type="match status" value="1"/>
</dbReference>
<organism evidence="6 7">
    <name type="scientific">Halorubrum salipaludis</name>
    <dbReference type="NCBI Taxonomy" id="2032630"/>
    <lineage>
        <taxon>Archaea</taxon>
        <taxon>Methanobacteriati</taxon>
        <taxon>Methanobacteriota</taxon>
        <taxon>Stenosarchaea group</taxon>
        <taxon>Halobacteria</taxon>
        <taxon>Halobacteriales</taxon>
        <taxon>Haloferacaceae</taxon>
        <taxon>Halorubrum</taxon>
    </lineage>
</organism>
<dbReference type="InterPro" id="IPR013977">
    <property type="entry name" value="GcvT_C"/>
</dbReference>
<feature type="domain" description="Aminomethyltransferase C-terminal" evidence="5">
    <location>
        <begin position="304"/>
        <end position="367"/>
    </location>
</feature>
<dbReference type="Pfam" id="PF01571">
    <property type="entry name" value="GCV_T"/>
    <property type="match status" value="1"/>
</dbReference>
<dbReference type="PANTHER" id="PTHR43757:SF2">
    <property type="entry name" value="AMINOMETHYLTRANSFERASE, MITOCHONDRIAL"/>
    <property type="match status" value="1"/>
</dbReference>
<dbReference type="InterPro" id="IPR029043">
    <property type="entry name" value="GcvT/YgfZ_C"/>
</dbReference>
<comment type="caution">
    <text evidence="6">The sequence shown here is derived from an EMBL/GenBank/DDBJ whole genome shotgun (WGS) entry which is preliminary data.</text>
</comment>
<evidence type="ECO:0000256" key="2">
    <source>
        <dbReference type="PIRSR" id="PIRSR006487-1"/>
    </source>
</evidence>
<dbReference type="OrthoDB" id="299960at2157"/>
<reference evidence="6 7" key="1">
    <citation type="submission" date="2017-08" db="EMBL/GenBank/DDBJ databases">
        <title>The strain WRN001 was isolated from Binhai saline alkaline soil, Tianjin, China.</title>
        <authorList>
            <person name="Liu D."/>
            <person name="Zhang G."/>
        </authorList>
    </citation>
    <scope>NUCLEOTIDE SEQUENCE [LARGE SCALE GENOMIC DNA]</scope>
    <source>
        <strain evidence="6 7">WN019</strain>
    </source>
</reference>
<proteinExistence type="predicted"/>
<gene>
    <name evidence="6" type="ORF">CK500_00645</name>
</gene>
<dbReference type="InterPro" id="IPR017703">
    <property type="entry name" value="YgfZ/GCV_T_CS"/>
</dbReference>
<dbReference type="Pfam" id="PF08669">
    <property type="entry name" value="GCV_T_C"/>
    <property type="match status" value="1"/>
</dbReference>
<evidence type="ECO:0000313" key="7">
    <source>
        <dbReference type="Proteomes" id="UP000218083"/>
    </source>
</evidence>
<dbReference type="SUPFAM" id="SSF103025">
    <property type="entry name" value="Folate-binding domain"/>
    <property type="match status" value="1"/>
</dbReference>
<dbReference type="InterPro" id="IPR006222">
    <property type="entry name" value="GCVT_N"/>
</dbReference>
<evidence type="ECO:0000259" key="4">
    <source>
        <dbReference type="Pfam" id="PF01571"/>
    </source>
</evidence>
<dbReference type="Proteomes" id="UP000218083">
    <property type="component" value="Unassembled WGS sequence"/>
</dbReference>
<evidence type="ECO:0000259" key="5">
    <source>
        <dbReference type="Pfam" id="PF08669"/>
    </source>
</evidence>